<dbReference type="InterPro" id="IPR035899">
    <property type="entry name" value="DBL_dom_sf"/>
</dbReference>
<keyword evidence="1" id="KW-0175">Coiled coil</keyword>
<proteinExistence type="predicted"/>
<evidence type="ECO:0000259" key="3">
    <source>
        <dbReference type="PROSITE" id="PS50003"/>
    </source>
</evidence>
<evidence type="ECO:0000256" key="2">
    <source>
        <dbReference type="SAM" id="MobiDB-lite"/>
    </source>
</evidence>
<protein>
    <submittedName>
        <fullName evidence="5">570_t:CDS:1</fullName>
    </submittedName>
</protein>
<dbReference type="EMBL" id="CAJVPS010000003">
    <property type="protein sequence ID" value="CAG8438153.1"/>
    <property type="molecule type" value="Genomic_DNA"/>
</dbReference>
<feature type="region of interest" description="Disordered" evidence="2">
    <location>
        <begin position="86"/>
        <end position="173"/>
    </location>
</feature>
<dbReference type="Gene3D" id="1.20.900.10">
    <property type="entry name" value="Dbl homology (DH) domain"/>
    <property type="match status" value="1"/>
</dbReference>
<feature type="compositionally biased region" description="Basic and acidic residues" evidence="2">
    <location>
        <begin position="147"/>
        <end position="165"/>
    </location>
</feature>
<feature type="domain" description="PH" evidence="3">
    <location>
        <begin position="523"/>
        <end position="636"/>
    </location>
</feature>
<dbReference type="GO" id="GO:0005085">
    <property type="term" value="F:guanyl-nucleotide exchange factor activity"/>
    <property type="evidence" value="ECO:0007669"/>
    <property type="project" value="InterPro"/>
</dbReference>
<evidence type="ECO:0000313" key="5">
    <source>
        <dbReference type="EMBL" id="CAG8438153.1"/>
    </source>
</evidence>
<dbReference type="Pfam" id="PF00621">
    <property type="entry name" value="RhoGEF"/>
    <property type="match status" value="1"/>
</dbReference>
<feature type="domain" description="DH" evidence="4">
    <location>
        <begin position="296"/>
        <end position="493"/>
    </location>
</feature>
<dbReference type="InterPro" id="IPR000219">
    <property type="entry name" value="DH_dom"/>
</dbReference>
<dbReference type="InterPro" id="IPR051092">
    <property type="entry name" value="FYVE_RhoGEF_PH"/>
</dbReference>
<dbReference type="InterPro" id="IPR011993">
    <property type="entry name" value="PH-like_dom_sf"/>
</dbReference>
<feature type="compositionally biased region" description="Polar residues" evidence="2">
    <location>
        <begin position="87"/>
        <end position="116"/>
    </location>
</feature>
<gene>
    <name evidence="5" type="ORF">ALEPTO_LOCUS75</name>
</gene>
<dbReference type="Gene3D" id="2.30.29.30">
    <property type="entry name" value="Pleckstrin-homology domain (PH domain)/Phosphotyrosine-binding domain (PTB)"/>
    <property type="match status" value="1"/>
</dbReference>
<dbReference type="SMART" id="SM00233">
    <property type="entry name" value="PH"/>
    <property type="match status" value="1"/>
</dbReference>
<dbReference type="SUPFAM" id="SSF50729">
    <property type="entry name" value="PH domain-like"/>
    <property type="match status" value="1"/>
</dbReference>
<sequence length="736" mass="83605">MARADSGYISKHGSIYSDSSSQTLVERQEDVYSLIDNNNNNNSNHRTRFSSYSDLSVPDDYNSFAATPAPPLHPPSSLLQTFDLHQKQGQYSTSRRGSHTQNDPPQSIPQPYSTTYPFSHSRSSSLPSSNRSSISSSPSRAEQQLRGGEKWNLHRSRLSESDAPSHRSSLSGSVGDAATDFNAYDVIHELFDAYHDDDSIRSPIEQNLSNNFDDSRRELEIIQRKLEQESKNQQIDENPAKYPSPRSQNRQHQLDGSQPINFAQYQGVSNDPFNSSSKEKSPEEIESEAVAARNRKREAAVKEIITTERTYVDSLRKLVSYFLVPLKENYQKSTSKNVILSTKPMATMEDISALFGNVEQILSLHEQLLKQLEERYANWSPTELISGVFLQIAPYLKMYTTYLKSFPQAIATMDRLNKESQSFKKFLIQSSEKPALNGLQLNSFLIMPIQRIPRYKLLLEALLKYTHESHPDYTSLTKCVQQITVIADDVNEKIRDAENQQKVIEIQGQVEGLPSAIVRPARRFIFRGDLYKVLPRPPQFIKSRFAYTSTEDSRTHFLFNDLLIFCLDLKVKYIYKGQIDLAFATLKDIQDGQADKPFCFQISTQTQDGVKVNHTVRAKSEQEKSEWMTRISDAISALQNGIRRSYNNVGEQHLKPIRQSNFSVSASKRQTQPPSRAPIDPLFYSPKVPSGKSTKSKKEKDKNNRNSAPAVSSNKKNRETLSFDKLQNVGLDLPFV</sequence>
<feature type="compositionally biased region" description="Polar residues" evidence="2">
    <location>
        <begin position="658"/>
        <end position="674"/>
    </location>
</feature>
<feature type="compositionally biased region" description="Polar residues" evidence="2">
    <location>
        <begin position="245"/>
        <end position="274"/>
    </location>
</feature>
<reference evidence="5" key="1">
    <citation type="submission" date="2021-06" db="EMBL/GenBank/DDBJ databases">
        <authorList>
            <person name="Kallberg Y."/>
            <person name="Tangrot J."/>
            <person name="Rosling A."/>
        </authorList>
    </citation>
    <scope>NUCLEOTIDE SEQUENCE</scope>
    <source>
        <strain evidence="5">FL130A</strain>
    </source>
</reference>
<evidence type="ECO:0000313" key="6">
    <source>
        <dbReference type="Proteomes" id="UP000789508"/>
    </source>
</evidence>
<evidence type="ECO:0000259" key="4">
    <source>
        <dbReference type="PROSITE" id="PS50010"/>
    </source>
</evidence>
<dbReference type="PROSITE" id="PS50003">
    <property type="entry name" value="PH_DOMAIN"/>
    <property type="match status" value="1"/>
</dbReference>
<keyword evidence="6" id="KW-1185">Reference proteome</keyword>
<dbReference type="SMART" id="SM00325">
    <property type="entry name" value="RhoGEF"/>
    <property type="match status" value="1"/>
</dbReference>
<organism evidence="5 6">
    <name type="scientific">Ambispora leptoticha</name>
    <dbReference type="NCBI Taxonomy" id="144679"/>
    <lineage>
        <taxon>Eukaryota</taxon>
        <taxon>Fungi</taxon>
        <taxon>Fungi incertae sedis</taxon>
        <taxon>Mucoromycota</taxon>
        <taxon>Glomeromycotina</taxon>
        <taxon>Glomeromycetes</taxon>
        <taxon>Archaeosporales</taxon>
        <taxon>Ambisporaceae</taxon>
        <taxon>Ambispora</taxon>
    </lineage>
</organism>
<name>A0A9N8YPV2_9GLOM</name>
<dbReference type="GO" id="GO:0005737">
    <property type="term" value="C:cytoplasm"/>
    <property type="evidence" value="ECO:0007669"/>
    <property type="project" value="TreeGrafter"/>
</dbReference>
<feature type="coiled-coil region" evidence="1">
    <location>
        <begin position="480"/>
        <end position="507"/>
    </location>
</feature>
<dbReference type="PANTHER" id="PTHR12673">
    <property type="entry name" value="FACIOGENITAL DYSPLASIA PROTEIN"/>
    <property type="match status" value="1"/>
</dbReference>
<feature type="region of interest" description="Disordered" evidence="2">
    <location>
        <begin position="1"/>
        <end position="23"/>
    </location>
</feature>
<dbReference type="OrthoDB" id="660555at2759"/>
<dbReference type="PROSITE" id="PS50010">
    <property type="entry name" value="DH_2"/>
    <property type="match status" value="1"/>
</dbReference>
<dbReference type="AlphaFoldDB" id="A0A9N8YPV2"/>
<feature type="region of interest" description="Disordered" evidence="2">
    <location>
        <begin position="657"/>
        <end position="724"/>
    </location>
</feature>
<comment type="caution">
    <text evidence="5">The sequence shown here is derived from an EMBL/GenBank/DDBJ whole genome shotgun (WGS) entry which is preliminary data.</text>
</comment>
<dbReference type="InterPro" id="IPR001849">
    <property type="entry name" value="PH_domain"/>
</dbReference>
<feature type="compositionally biased region" description="Low complexity" evidence="2">
    <location>
        <begin position="117"/>
        <end position="140"/>
    </location>
</feature>
<dbReference type="SUPFAM" id="SSF48065">
    <property type="entry name" value="DBL homology domain (DH-domain)"/>
    <property type="match status" value="1"/>
</dbReference>
<dbReference type="PANTHER" id="PTHR12673:SF159">
    <property type="entry name" value="LD03170P"/>
    <property type="match status" value="1"/>
</dbReference>
<dbReference type="CDD" id="cd00160">
    <property type="entry name" value="RhoGEF"/>
    <property type="match status" value="1"/>
</dbReference>
<accession>A0A9N8YPV2</accession>
<dbReference type="Proteomes" id="UP000789508">
    <property type="component" value="Unassembled WGS sequence"/>
</dbReference>
<feature type="region of interest" description="Disordered" evidence="2">
    <location>
        <begin position="227"/>
        <end position="292"/>
    </location>
</feature>
<dbReference type="Pfam" id="PF00169">
    <property type="entry name" value="PH"/>
    <property type="match status" value="1"/>
</dbReference>
<evidence type="ECO:0000256" key="1">
    <source>
        <dbReference type="SAM" id="Coils"/>
    </source>
</evidence>